<evidence type="ECO:0000256" key="6">
    <source>
        <dbReference type="ARBA" id="ARBA00023136"/>
    </source>
</evidence>
<accession>A0A9X2VWC1</accession>
<feature type="transmembrane region" description="Helical" evidence="9">
    <location>
        <begin position="121"/>
        <end position="139"/>
    </location>
</feature>
<keyword evidence="11" id="KW-1185">Reference proteome</keyword>
<organism evidence="10 11">
    <name type="scientific">Umezawaea endophytica</name>
    <dbReference type="NCBI Taxonomy" id="1654476"/>
    <lineage>
        <taxon>Bacteria</taxon>
        <taxon>Bacillati</taxon>
        <taxon>Actinomycetota</taxon>
        <taxon>Actinomycetes</taxon>
        <taxon>Pseudonocardiales</taxon>
        <taxon>Pseudonocardiaceae</taxon>
        <taxon>Umezawaea</taxon>
    </lineage>
</organism>
<evidence type="ECO:0000256" key="3">
    <source>
        <dbReference type="ARBA" id="ARBA00022679"/>
    </source>
</evidence>
<dbReference type="GO" id="GO:0005886">
    <property type="term" value="C:plasma membrane"/>
    <property type="evidence" value="ECO:0007669"/>
    <property type="project" value="UniProtKB-SubCell"/>
</dbReference>
<evidence type="ECO:0000313" key="10">
    <source>
        <dbReference type="EMBL" id="MCS7482903.1"/>
    </source>
</evidence>
<feature type="transmembrane region" description="Helical" evidence="9">
    <location>
        <begin position="92"/>
        <end position="114"/>
    </location>
</feature>
<feature type="transmembrane region" description="Helical" evidence="9">
    <location>
        <begin position="201"/>
        <end position="220"/>
    </location>
</feature>
<evidence type="ECO:0000256" key="2">
    <source>
        <dbReference type="ARBA" id="ARBA00022475"/>
    </source>
</evidence>
<dbReference type="Pfam" id="PF09594">
    <property type="entry name" value="GT87"/>
    <property type="match status" value="1"/>
</dbReference>
<feature type="transmembrane region" description="Helical" evidence="9">
    <location>
        <begin position="145"/>
        <end position="166"/>
    </location>
</feature>
<dbReference type="InterPro" id="IPR018584">
    <property type="entry name" value="GT87"/>
</dbReference>
<reference evidence="10" key="1">
    <citation type="submission" date="2022-08" db="EMBL/GenBank/DDBJ databases">
        <authorList>
            <person name="Tistechok S."/>
            <person name="Samborskyy M."/>
            <person name="Roman I."/>
        </authorList>
    </citation>
    <scope>NUCLEOTIDE SEQUENCE</scope>
    <source>
        <strain evidence="10">DSM 103496</strain>
    </source>
</reference>
<proteinExistence type="inferred from homology"/>
<evidence type="ECO:0000256" key="5">
    <source>
        <dbReference type="ARBA" id="ARBA00022989"/>
    </source>
</evidence>
<comment type="subcellular location">
    <subcellularLocation>
        <location evidence="1">Cell membrane</location>
        <topology evidence="1">Multi-pass membrane protein</topology>
    </subcellularLocation>
</comment>
<evidence type="ECO:0000256" key="4">
    <source>
        <dbReference type="ARBA" id="ARBA00022692"/>
    </source>
</evidence>
<comment type="similarity">
    <text evidence="7">Belongs to the glycosyltransferase 87 family.</text>
</comment>
<keyword evidence="2" id="KW-1003">Cell membrane</keyword>
<evidence type="ECO:0000256" key="9">
    <source>
        <dbReference type="SAM" id="Phobius"/>
    </source>
</evidence>
<evidence type="ECO:0000313" key="11">
    <source>
        <dbReference type="Proteomes" id="UP001141259"/>
    </source>
</evidence>
<dbReference type="GO" id="GO:0016758">
    <property type="term" value="F:hexosyltransferase activity"/>
    <property type="evidence" value="ECO:0007669"/>
    <property type="project" value="InterPro"/>
</dbReference>
<feature type="transmembrane region" description="Helical" evidence="9">
    <location>
        <begin position="328"/>
        <end position="347"/>
    </location>
</feature>
<feature type="transmembrane region" description="Helical" evidence="9">
    <location>
        <begin position="263"/>
        <end position="283"/>
    </location>
</feature>
<feature type="transmembrane region" description="Helical" evidence="9">
    <location>
        <begin position="367"/>
        <end position="385"/>
    </location>
</feature>
<sequence length="408" mass="43560">MTHFLRWARHPAVFAALLAFDLALVVSTVLSFHPAVGHGYLLDLDVYRTGARAWLDGGDLYADLPVLAGFTMPFTYPPFAAAVLAPLAMPPLWVAGTLLTVVSVVAMAGSTLLVTRALGALRQYSSLLTVAAVPFVLVFEPVRSTLAAGQINAVLLLLVVVDCLALPQSRYRGALVGVAAAVKLTPAAFILFFLLKRDRRAALNVVVSFAVCSGVGFLCAPVDSWRFWTEVLYQTKRVGGPMFTANQSITGVLARFDVPHTGLWLGLGALAVGLAVVGIRKALAEGQTALALALTALVPLLCSPISWSHHWVWAVPLVLALGRRTRPSLVLAISGIALFALGVHWWFPTAGDVELTWPLWQQLLGGGYTYWAFAVLGCAAAGLLAQPRVPSPPDRQPDFSRPARISAT</sequence>
<gene>
    <name evidence="10" type="ORF">NZH93_39160</name>
</gene>
<dbReference type="EMBL" id="JANYMP010000027">
    <property type="protein sequence ID" value="MCS7482903.1"/>
    <property type="molecule type" value="Genomic_DNA"/>
</dbReference>
<evidence type="ECO:0000256" key="1">
    <source>
        <dbReference type="ARBA" id="ARBA00004651"/>
    </source>
</evidence>
<dbReference type="AlphaFoldDB" id="A0A9X2VWC1"/>
<keyword evidence="3" id="KW-0808">Transferase</keyword>
<keyword evidence="6 9" id="KW-0472">Membrane</keyword>
<name>A0A9X2VWC1_9PSEU</name>
<feature type="region of interest" description="Disordered" evidence="8">
    <location>
        <begin position="389"/>
        <end position="408"/>
    </location>
</feature>
<dbReference type="Proteomes" id="UP001141259">
    <property type="component" value="Unassembled WGS sequence"/>
</dbReference>
<comment type="caution">
    <text evidence="10">The sequence shown here is derived from an EMBL/GenBank/DDBJ whole genome shotgun (WGS) entry which is preliminary data.</text>
</comment>
<feature type="transmembrane region" description="Helical" evidence="9">
    <location>
        <begin position="12"/>
        <end position="32"/>
    </location>
</feature>
<evidence type="ECO:0000256" key="8">
    <source>
        <dbReference type="SAM" id="MobiDB-lite"/>
    </source>
</evidence>
<keyword evidence="5 9" id="KW-1133">Transmembrane helix</keyword>
<evidence type="ECO:0000256" key="7">
    <source>
        <dbReference type="ARBA" id="ARBA00024033"/>
    </source>
</evidence>
<keyword evidence="4 9" id="KW-0812">Transmembrane</keyword>
<dbReference type="RefSeq" id="WP_259628368.1">
    <property type="nucleotide sequence ID" value="NZ_JANYMP010000027.1"/>
</dbReference>
<feature type="transmembrane region" description="Helical" evidence="9">
    <location>
        <begin position="173"/>
        <end position="195"/>
    </location>
</feature>
<protein>
    <submittedName>
        <fullName evidence="10">Glycosyltransferase 87 family protein</fullName>
    </submittedName>
</protein>